<feature type="domain" description="Ig-like" evidence="2">
    <location>
        <begin position="298"/>
        <end position="366"/>
    </location>
</feature>
<evidence type="ECO:0000313" key="4">
    <source>
        <dbReference type="EMBL" id="AHZ23309.1"/>
    </source>
</evidence>
<evidence type="ECO:0000313" key="7">
    <source>
        <dbReference type="Proteomes" id="UP000006469"/>
    </source>
</evidence>
<feature type="compositionally biased region" description="Low complexity" evidence="1">
    <location>
        <begin position="21"/>
        <end position="44"/>
    </location>
</feature>
<dbReference type="EMBL" id="AOLO01000011">
    <property type="protein sequence ID" value="ELZ99475.1"/>
    <property type="molecule type" value="Genomic_DNA"/>
</dbReference>
<evidence type="ECO:0000256" key="1">
    <source>
        <dbReference type="SAM" id="MobiDB-lite"/>
    </source>
</evidence>
<dbReference type="STRING" id="523841.HFX_2243"/>
<reference evidence="4 9" key="4">
    <citation type="submission" date="2014-04" db="EMBL/GenBank/DDBJ databases">
        <title>Transcriptional profiles of Haloferax mediterranei on the basis of nitrogen availability.</title>
        <authorList>
            <person name="Bautista V."/>
        </authorList>
    </citation>
    <scope>NUCLEOTIDE SEQUENCE [LARGE SCALE GENOMIC DNA]</scope>
    <source>
        <strain evidence="4">ATCC 33500</strain>
        <strain evidence="9">ATCC 33500 / DSM 1411 / JCM 8866 / NBRC 14739 / NCIMB 2177 / R-4</strain>
    </source>
</reference>
<reference evidence="3" key="1">
    <citation type="journal article" date="2012" name="Appl. Environ. Microbiol.">
        <title>Identification of the haloarchaeal phasin (PhaP) that functions in polyhydroxyalkanoate accumulation and granule formation in Haloferax mediterranei.</title>
        <authorList>
            <person name="Cai S."/>
            <person name="Cai L."/>
            <person name="Liu H."/>
            <person name="Liu X."/>
            <person name="Han J."/>
            <person name="Zhou J."/>
            <person name="Xiang H."/>
        </authorList>
    </citation>
    <scope>NUCLEOTIDE SEQUENCE</scope>
    <source>
        <strain evidence="3">CGMCC 1.2087</strain>
    </source>
</reference>
<evidence type="ECO:0000313" key="5">
    <source>
        <dbReference type="EMBL" id="ELZ99475.1"/>
    </source>
</evidence>
<dbReference type="Proteomes" id="UP000027075">
    <property type="component" value="Chromosome"/>
</dbReference>
<dbReference type="GeneID" id="40154845"/>
<dbReference type="Proteomes" id="UP000006469">
    <property type="component" value="Chromosome"/>
</dbReference>
<gene>
    <name evidence="3" type="ordered locus">HFX_2243</name>
    <name evidence="4" type="ORF">BM92_11965</name>
    <name evidence="5" type="ORF">C439_13014</name>
    <name evidence="6" type="ORF">E6P09_00470</name>
</gene>
<proteinExistence type="predicted"/>
<evidence type="ECO:0000313" key="10">
    <source>
        <dbReference type="Proteomes" id="UP000299011"/>
    </source>
</evidence>
<reference evidence="3" key="5">
    <citation type="submission" date="2014-05" db="EMBL/GenBank/DDBJ databases">
        <authorList>
            <person name="Wang L."/>
            <person name="Yang H."/>
            <person name="Xiang H."/>
        </authorList>
    </citation>
    <scope>NUCLEOTIDE SEQUENCE</scope>
    <source>
        <strain evidence="3">CGMCC 1.2087</strain>
    </source>
</reference>
<reference evidence="3 7" key="2">
    <citation type="journal article" date="2012" name="J. Bacteriol.">
        <title>Complete genome sequence of the metabolically versatile halophilic archaeon Haloferax mediterranei, a poly(3-hydroxybutyrate-co-3-hydroxyvalerate) producer.</title>
        <authorList>
            <person name="Han J."/>
            <person name="Zhang F."/>
            <person name="Hou J."/>
            <person name="Liu X."/>
            <person name="Li M."/>
            <person name="Liu H."/>
            <person name="Cai L."/>
            <person name="Zhang B."/>
            <person name="Chen Y."/>
            <person name="Zhou J."/>
            <person name="Hu S."/>
            <person name="Xiang H."/>
        </authorList>
    </citation>
    <scope>NUCLEOTIDE SEQUENCE [LARGE SCALE GENOMIC DNA]</scope>
    <source>
        <strain evidence="7">ATCC 33500 / DSM 1411 / JCM 8866 / NBRC 14739 / NCIMB 2177 / R-4</strain>
        <strain evidence="3">CGMCC 1.2087</strain>
    </source>
</reference>
<evidence type="ECO:0000313" key="3">
    <source>
        <dbReference type="EMBL" id="AFK19931.1"/>
    </source>
</evidence>
<sequence>MDRRTLLSLVAAGVTGGAGCGTPEVETVTPTPEAETQPPTATRTRTPESRVERTLTIWNPTPMPVFTTVVGTRNDRDVFFENRDLLAGERTMATVAVPLGDTEVLVETDTGVRARSTWTVETHFDGFAVVLGLETTAFWHTVSCDPRGECALGASSNSDIESAVELPLVGDGLSRWYAPAGVVVENSGPKTTARLRIDFRDTVLVDRRYRLPARTQLTVPVTYRTGTYRVVVETDERTVDTTWSVPDEPTKYIDSTSGKTGCGPANTTLMVDNRDDEPHRLRLRVNSKGNVFDRVDSTGEVFDRVLDLGPDETRELVPVATSGSYHVTATLETGAEVSGTWWSCPPRGPASVVVDATGSPSLTAAGPQPG</sequence>
<feature type="region of interest" description="Disordered" evidence="1">
    <location>
        <begin position="15"/>
        <end position="50"/>
    </location>
</feature>
<keyword evidence="8" id="KW-1185">Reference proteome</keyword>
<dbReference type="RefSeq" id="WP_004059652.1">
    <property type="nucleotide sequence ID" value="NC_017941.2"/>
</dbReference>
<dbReference type="EMBL" id="CP039139">
    <property type="protein sequence ID" value="QCQ73833.1"/>
    <property type="molecule type" value="Genomic_DNA"/>
</dbReference>
<dbReference type="Proteomes" id="UP000011603">
    <property type="component" value="Unassembled WGS sequence"/>
</dbReference>
<reference evidence="5 8" key="3">
    <citation type="journal article" date="2014" name="PLoS Genet.">
        <title>Phylogenetically driven sequencing of extremely halophilic archaea reveals strategies for static and dynamic osmo-response.</title>
        <authorList>
            <person name="Becker E.A."/>
            <person name="Seitzer P.M."/>
            <person name="Tritt A."/>
            <person name="Larsen D."/>
            <person name="Krusor M."/>
            <person name="Yao A.I."/>
            <person name="Wu D."/>
            <person name="Madern D."/>
            <person name="Eisen J.A."/>
            <person name="Darling A.E."/>
            <person name="Facciotti M.T."/>
        </authorList>
    </citation>
    <scope>NUCLEOTIDE SEQUENCE [LARGE SCALE GENOMIC DNA]</scope>
    <source>
        <strain evidence="5">ATCC 33500</strain>
        <strain evidence="8">ATCC 33500 / DSM 1411 / JCM 8866 / NBRC 14739 / NCIMB 2177 / R-4</strain>
    </source>
</reference>
<dbReference type="Proteomes" id="UP000299011">
    <property type="component" value="Chromosome"/>
</dbReference>
<dbReference type="eggNOG" id="arCOG06378">
    <property type="taxonomic scope" value="Archaea"/>
</dbReference>
<protein>
    <recommendedName>
        <fullName evidence="2">Ig-like domain-containing protein</fullName>
    </recommendedName>
</protein>
<dbReference type="Pfam" id="PF25942">
    <property type="entry name" value="Ig_halo"/>
    <property type="match status" value="1"/>
</dbReference>
<dbReference type="PaxDb" id="523841-HFX_2243"/>
<dbReference type="AlphaFoldDB" id="I3R6S1"/>
<evidence type="ECO:0000313" key="8">
    <source>
        <dbReference type="Proteomes" id="UP000011603"/>
    </source>
</evidence>
<dbReference type="PATRIC" id="fig|523841.21.peg.2624"/>
<reference evidence="6 10" key="6">
    <citation type="submission" date="2019-04" db="EMBL/GenBank/DDBJ databases">
        <title>Methylomes of two halophilic Archaea, Haloarcula marismortui and Haloferax mediterranei.</title>
        <authorList>
            <person name="DasSarma S."/>
            <person name="DasSarma P."/>
            <person name="DasSarma S."/>
            <person name="Fomenkov A."/>
            <person name="Vincze T."/>
            <person name="Anton B.P."/>
            <person name="Roberts R.J."/>
        </authorList>
    </citation>
    <scope>NUCLEOTIDE SEQUENCE [LARGE SCALE GENOMIC DNA]</scope>
    <source>
        <strain evidence="6">ATCC 33500</strain>
        <strain evidence="10">ATCC 33500 / DSM 1411 / JCM 8866 / NBRC 14739 / NCIMB 2177 / R-4</strain>
    </source>
</reference>
<dbReference type="PROSITE" id="PS51257">
    <property type="entry name" value="PROKAR_LIPOPROTEIN"/>
    <property type="match status" value="1"/>
</dbReference>
<evidence type="ECO:0000313" key="9">
    <source>
        <dbReference type="Proteomes" id="UP000027075"/>
    </source>
</evidence>
<evidence type="ECO:0000259" key="2">
    <source>
        <dbReference type="Pfam" id="PF25942"/>
    </source>
</evidence>
<accession>I3R6S1</accession>
<dbReference type="EMBL" id="CP001868">
    <property type="protein sequence ID" value="AFK19931.1"/>
    <property type="molecule type" value="Genomic_DNA"/>
</dbReference>
<dbReference type="HOGENOM" id="CLU_747240_0_0_2"/>
<dbReference type="InterPro" id="IPR058929">
    <property type="entry name" value="Ig_halo"/>
</dbReference>
<dbReference type="EMBL" id="CP007551">
    <property type="protein sequence ID" value="AHZ23309.1"/>
    <property type="molecule type" value="Genomic_DNA"/>
</dbReference>
<organism evidence="3 7">
    <name type="scientific">Haloferax mediterranei (strain ATCC 33500 / DSM 1411 / JCM 8866 / NBRC 14739 / NCIMB 2177 / R-4)</name>
    <name type="common">Halobacterium mediterranei</name>
    <dbReference type="NCBI Taxonomy" id="523841"/>
    <lineage>
        <taxon>Archaea</taxon>
        <taxon>Methanobacteriati</taxon>
        <taxon>Methanobacteriota</taxon>
        <taxon>Stenosarchaea group</taxon>
        <taxon>Halobacteria</taxon>
        <taxon>Halobacteriales</taxon>
        <taxon>Haloferacaceae</taxon>
        <taxon>Haloferax</taxon>
    </lineage>
</organism>
<evidence type="ECO:0000313" key="6">
    <source>
        <dbReference type="EMBL" id="QCQ73833.1"/>
    </source>
</evidence>
<dbReference type="OrthoDB" id="307531at2157"/>
<name>I3R6S1_HALMT</name>
<dbReference type="KEGG" id="hme:HFX_2243"/>